<comment type="caution">
    <text evidence="5">The sequence shown here is derived from an EMBL/GenBank/DDBJ whole genome shotgun (WGS) entry which is preliminary data.</text>
</comment>
<evidence type="ECO:0000259" key="4">
    <source>
        <dbReference type="Pfam" id="PF20147"/>
    </source>
</evidence>
<feature type="domain" description="Crinkler effector protein N-terminal" evidence="4">
    <location>
        <begin position="8"/>
        <end position="106"/>
    </location>
</feature>
<dbReference type="GO" id="GO:0043657">
    <property type="term" value="C:host cell"/>
    <property type="evidence" value="ECO:0007669"/>
    <property type="project" value="UniProtKB-SubCell"/>
</dbReference>
<dbReference type="EMBL" id="JAAAIL010001237">
    <property type="protein sequence ID" value="KAG0271062.1"/>
    <property type="molecule type" value="Genomic_DNA"/>
</dbReference>
<evidence type="ECO:0000256" key="3">
    <source>
        <dbReference type="ARBA" id="ARBA00022525"/>
    </source>
</evidence>
<dbReference type="InterPro" id="IPR045379">
    <property type="entry name" value="Crinkler_N"/>
</dbReference>
<protein>
    <recommendedName>
        <fullName evidence="4">Crinkler effector protein N-terminal domain-containing protein</fullName>
    </recommendedName>
</protein>
<gene>
    <name evidence="5" type="ORF">BGZ95_001195</name>
</gene>
<evidence type="ECO:0000256" key="1">
    <source>
        <dbReference type="ARBA" id="ARBA00004340"/>
    </source>
</evidence>
<evidence type="ECO:0000313" key="6">
    <source>
        <dbReference type="Proteomes" id="UP001194580"/>
    </source>
</evidence>
<keyword evidence="3" id="KW-0964">Secreted</keyword>
<comment type="subcellular location">
    <subcellularLocation>
        <location evidence="1">Host cell</location>
    </subcellularLocation>
    <subcellularLocation>
        <location evidence="2">Secreted</location>
    </subcellularLocation>
</comment>
<dbReference type="AlphaFoldDB" id="A0AAD4D9C4"/>
<evidence type="ECO:0000313" key="5">
    <source>
        <dbReference type="EMBL" id="KAG0271062.1"/>
    </source>
</evidence>
<dbReference type="Proteomes" id="UP001194580">
    <property type="component" value="Unassembled WGS sequence"/>
</dbReference>
<name>A0AAD4D9C4_9FUNG</name>
<dbReference type="Pfam" id="PF20147">
    <property type="entry name" value="Crinkler"/>
    <property type="match status" value="1"/>
</dbReference>
<dbReference type="GO" id="GO:0005576">
    <property type="term" value="C:extracellular region"/>
    <property type="evidence" value="ECO:0007669"/>
    <property type="project" value="UniProtKB-SubCell"/>
</dbReference>
<keyword evidence="6" id="KW-1185">Reference proteome</keyword>
<evidence type="ECO:0000256" key="2">
    <source>
        <dbReference type="ARBA" id="ARBA00004613"/>
    </source>
</evidence>
<proteinExistence type="predicted"/>
<accession>A0AAD4D9C4</accession>
<reference evidence="5" key="1">
    <citation type="journal article" date="2020" name="Fungal Divers.">
        <title>Resolving the Mortierellaceae phylogeny through synthesis of multi-gene phylogenetics and phylogenomics.</title>
        <authorList>
            <person name="Vandepol N."/>
            <person name="Liber J."/>
            <person name="Desiro A."/>
            <person name="Na H."/>
            <person name="Kennedy M."/>
            <person name="Barry K."/>
            <person name="Grigoriev I.V."/>
            <person name="Miller A.N."/>
            <person name="O'Donnell K."/>
            <person name="Stajich J.E."/>
            <person name="Bonito G."/>
        </authorList>
    </citation>
    <scope>NUCLEOTIDE SEQUENCE</scope>
    <source>
        <strain evidence="5">NRRL 28262</strain>
    </source>
</reference>
<organism evidence="5 6">
    <name type="scientific">Linnemannia exigua</name>
    <dbReference type="NCBI Taxonomy" id="604196"/>
    <lineage>
        <taxon>Eukaryota</taxon>
        <taxon>Fungi</taxon>
        <taxon>Fungi incertae sedis</taxon>
        <taxon>Mucoromycota</taxon>
        <taxon>Mortierellomycotina</taxon>
        <taxon>Mortierellomycetes</taxon>
        <taxon>Mortierellales</taxon>
        <taxon>Mortierellaceae</taxon>
        <taxon>Linnemannia</taxon>
    </lineage>
</organism>
<sequence length="707" mass="80843">MDINNNPLTLFCLVDGDAPSRAFCVDIDQEETVGHLKDLIKAKKSKDFSDIDANMLTLWRVSIPDDNLSSAITVDVLGDKTELKNPRTSICKLFSESSYDKPYILVQRPPSELGLSTNKKRRITEGWKQYTASDGKVVDLPPSWIDILASTEFVPEPRAAFDHLKHDLQAGDAIIIPSMGQTPKDFGFHGQGHSFFVTEQMLALWEDMHRDQQYAGVLDKNKQDESTLEVLKRFLAMNKDILTGAEFEMMARNYNGKDDISTDDISTDAISVIFQDLLKSKNRKTLLLVDEHCKLYKEKPYVPDKFKVLAPLNSYHWWGEDVKGSRVIFTGTTHAKYNMRVLEERYRLKSLVFVGPLSRHVFSKLLDTHPRLAGPAIREEVEAITNCVPRELVYLSAAVKHLPDPISLRNLQKWTRDRTKDFQSTAKGFYDTCTPFMKGRFYDALLRAFLGCTDAINFHPDFLDLGLVYRCEGLVYWHEDYSRIRTQHRILCRPAQRALLELFKMRPLPETINRRIYDGGMDEVQFMRALSHQLICTNEPIELDATDLNGKKPATILLDFSDDTIQDQWSLGFGHNKVTVRDGRACSRFNFMLGPVLIQVSDRDFGYHNSGSTNLSKAFNVRDDNGTNQIERYLNDLYGPNHSAIIKDNRFVVTRDGVPLPGFRVVYIRGSPGNLSDPYLVEKYPDVRHVTFEEVREKLLKNVTYGD</sequence>